<sequence>MGWFSSDSDQAQAYDQFQQAPHKAEVSHELISGAAAYEAAKAYENHCAANGQPDSHAKAKELIAGFVGAFVDREVETKGLDFIDKEKAKREAKKQAQQALADSQPQEFVLDEEIVDYN</sequence>
<dbReference type="EMBL" id="ML769385">
    <property type="protein sequence ID" value="KAE9410553.1"/>
    <property type="molecule type" value="Genomic_DNA"/>
</dbReference>
<dbReference type="PANTHER" id="PTHR37450">
    <property type="entry name" value="CIPC PROTEIN"/>
    <property type="match status" value="1"/>
</dbReference>
<dbReference type="Pfam" id="PF12585">
    <property type="entry name" value="DUF3759"/>
    <property type="match status" value="1"/>
</dbReference>
<dbReference type="OrthoDB" id="9895617at2759"/>
<name>A0A6A4ILY8_9AGAR</name>
<gene>
    <name evidence="1" type="ORF">BT96DRAFT_969556</name>
</gene>
<evidence type="ECO:0008006" key="3">
    <source>
        <dbReference type="Google" id="ProtNLM"/>
    </source>
</evidence>
<dbReference type="Proteomes" id="UP000799118">
    <property type="component" value="Unassembled WGS sequence"/>
</dbReference>
<dbReference type="InterPro" id="IPR022234">
    <property type="entry name" value="DUF3759"/>
</dbReference>
<dbReference type="PANTHER" id="PTHR37450:SF1">
    <property type="entry name" value="CIPC PROTEIN"/>
    <property type="match status" value="1"/>
</dbReference>
<protein>
    <recommendedName>
        <fullName evidence="3">Phosphoglycerate mutase family protein</fullName>
    </recommendedName>
</protein>
<organism evidence="1 2">
    <name type="scientific">Gymnopus androsaceus JB14</name>
    <dbReference type="NCBI Taxonomy" id="1447944"/>
    <lineage>
        <taxon>Eukaryota</taxon>
        <taxon>Fungi</taxon>
        <taxon>Dikarya</taxon>
        <taxon>Basidiomycota</taxon>
        <taxon>Agaricomycotina</taxon>
        <taxon>Agaricomycetes</taxon>
        <taxon>Agaricomycetidae</taxon>
        <taxon>Agaricales</taxon>
        <taxon>Marasmiineae</taxon>
        <taxon>Omphalotaceae</taxon>
        <taxon>Gymnopus</taxon>
    </lineage>
</organism>
<keyword evidence="2" id="KW-1185">Reference proteome</keyword>
<evidence type="ECO:0000313" key="1">
    <source>
        <dbReference type="EMBL" id="KAE9410553.1"/>
    </source>
</evidence>
<reference evidence="1" key="1">
    <citation type="journal article" date="2019" name="Environ. Microbiol.">
        <title>Fungal ecological strategies reflected in gene transcription - a case study of two litter decomposers.</title>
        <authorList>
            <person name="Barbi F."/>
            <person name="Kohler A."/>
            <person name="Barry K."/>
            <person name="Baskaran P."/>
            <person name="Daum C."/>
            <person name="Fauchery L."/>
            <person name="Ihrmark K."/>
            <person name="Kuo A."/>
            <person name="LaButti K."/>
            <person name="Lipzen A."/>
            <person name="Morin E."/>
            <person name="Grigoriev I.V."/>
            <person name="Henrissat B."/>
            <person name="Lindahl B."/>
            <person name="Martin F."/>
        </authorList>
    </citation>
    <scope>NUCLEOTIDE SEQUENCE</scope>
    <source>
        <strain evidence="1">JB14</strain>
    </source>
</reference>
<proteinExistence type="predicted"/>
<dbReference type="AlphaFoldDB" id="A0A6A4ILY8"/>
<evidence type="ECO:0000313" key="2">
    <source>
        <dbReference type="Proteomes" id="UP000799118"/>
    </source>
</evidence>
<accession>A0A6A4ILY8</accession>